<dbReference type="SUPFAM" id="SSF46785">
    <property type="entry name" value="Winged helix' DNA-binding domain"/>
    <property type="match status" value="1"/>
</dbReference>
<reference evidence="6" key="1">
    <citation type="submission" date="2022-10" db="EMBL/GenBank/DDBJ databases">
        <title>The WGS of Solirubrobacter ginsenosidimutans DSM 21036.</title>
        <authorList>
            <person name="Jiang Z."/>
        </authorList>
    </citation>
    <scope>NUCLEOTIDE SEQUENCE</scope>
    <source>
        <strain evidence="6">DSM 21036</strain>
    </source>
</reference>
<keyword evidence="3" id="KW-0238">DNA-binding</keyword>
<organism evidence="6 7">
    <name type="scientific">Solirubrobacter ginsenosidimutans</name>
    <dbReference type="NCBI Taxonomy" id="490573"/>
    <lineage>
        <taxon>Bacteria</taxon>
        <taxon>Bacillati</taxon>
        <taxon>Actinomycetota</taxon>
        <taxon>Thermoleophilia</taxon>
        <taxon>Solirubrobacterales</taxon>
        <taxon>Solirubrobacteraceae</taxon>
        <taxon>Solirubrobacter</taxon>
    </lineage>
</organism>
<evidence type="ECO:0000313" key="7">
    <source>
        <dbReference type="Proteomes" id="UP001149140"/>
    </source>
</evidence>
<comment type="similarity">
    <text evidence="1">Belongs to the LysR transcriptional regulatory family.</text>
</comment>
<proteinExistence type="inferred from homology"/>
<dbReference type="EMBL" id="JAPDOD010000072">
    <property type="protein sequence ID" value="MDA0166680.1"/>
    <property type="molecule type" value="Genomic_DNA"/>
</dbReference>
<dbReference type="GO" id="GO:0003677">
    <property type="term" value="F:DNA binding"/>
    <property type="evidence" value="ECO:0007669"/>
    <property type="project" value="UniProtKB-KW"/>
</dbReference>
<evidence type="ECO:0000256" key="4">
    <source>
        <dbReference type="ARBA" id="ARBA00023163"/>
    </source>
</evidence>
<dbReference type="GO" id="GO:0003700">
    <property type="term" value="F:DNA-binding transcription factor activity"/>
    <property type="evidence" value="ECO:0007669"/>
    <property type="project" value="InterPro"/>
</dbReference>
<dbReference type="Pfam" id="PF00126">
    <property type="entry name" value="HTH_1"/>
    <property type="match status" value="1"/>
</dbReference>
<dbReference type="Proteomes" id="UP001149140">
    <property type="component" value="Unassembled WGS sequence"/>
</dbReference>
<dbReference type="InterPro" id="IPR050950">
    <property type="entry name" value="HTH-type_LysR_regulators"/>
</dbReference>
<dbReference type="PRINTS" id="PR00039">
    <property type="entry name" value="HTHLYSR"/>
</dbReference>
<keyword evidence="4" id="KW-0804">Transcription</keyword>
<dbReference type="RefSeq" id="WP_270045938.1">
    <property type="nucleotide sequence ID" value="NZ_JAPDOD010000072.1"/>
</dbReference>
<name>A0A9X3S4G8_9ACTN</name>
<sequence length="281" mass="29040">MELRQLEYFVAVVEEASFTRAAERVLVAQSGVSAQVRRLEAELGIALLDRGGRTVTLTEAGAAVLPFARAALAAVGGVREAVDALRGLTRGHVRVGMVTAGPAVTLTDLLASFNALHPEVEITLIEDASDALFAALRSGELDLACASLGPNPPEGVETHVIIDAAVVAAVHPGHPLARREAIEPAELAAYPLICLPRGTGVRALWDAKGVRARVAFEASDPSVLAQLAARGLGVAILPEPAAAGLHTLALGLRGQIALAWRPGGPSSPAARAFMEHARGSV</sequence>
<accession>A0A9X3S4G8</accession>
<evidence type="ECO:0000313" key="6">
    <source>
        <dbReference type="EMBL" id="MDA0166680.1"/>
    </source>
</evidence>
<dbReference type="FunFam" id="1.10.10.10:FF:000001">
    <property type="entry name" value="LysR family transcriptional regulator"/>
    <property type="match status" value="1"/>
</dbReference>
<evidence type="ECO:0000256" key="2">
    <source>
        <dbReference type="ARBA" id="ARBA00023015"/>
    </source>
</evidence>
<comment type="caution">
    <text evidence="6">The sequence shown here is derived from an EMBL/GenBank/DDBJ whole genome shotgun (WGS) entry which is preliminary data.</text>
</comment>
<evidence type="ECO:0000256" key="3">
    <source>
        <dbReference type="ARBA" id="ARBA00023125"/>
    </source>
</evidence>
<dbReference type="InterPro" id="IPR036388">
    <property type="entry name" value="WH-like_DNA-bd_sf"/>
</dbReference>
<dbReference type="InterPro" id="IPR000847">
    <property type="entry name" value="LysR_HTH_N"/>
</dbReference>
<evidence type="ECO:0000256" key="1">
    <source>
        <dbReference type="ARBA" id="ARBA00009437"/>
    </source>
</evidence>
<dbReference type="Gene3D" id="1.10.10.10">
    <property type="entry name" value="Winged helix-like DNA-binding domain superfamily/Winged helix DNA-binding domain"/>
    <property type="match status" value="1"/>
</dbReference>
<feature type="domain" description="HTH lysR-type" evidence="5">
    <location>
        <begin position="1"/>
        <end position="58"/>
    </location>
</feature>
<protein>
    <submittedName>
        <fullName evidence="6">LysR substrate-binding domain-containing protein</fullName>
    </submittedName>
</protein>
<dbReference type="GO" id="GO:0005829">
    <property type="term" value="C:cytosol"/>
    <property type="evidence" value="ECO:0007669"/>
    <property type="project" value="TreeGrafter"/>
</dbReference>
<keyword evidence="2" id="KW-0805">Transcription regulation</keyword>
<gene>
    <name evidence="6" type="ORF">OM076_40840</name>
</gene>
<dbReference type="InterPro" id="IPR036390">
    <property type="entry name" value="WH_DNA-bd_sf"/>
</dbReference>
<dbReference type="Pfam" id="PF03466">
    <property type="entry name" value="LysR_substrate"/>
    <property type="match status" value="1"/>
</dbReference>
<keyword evidence="7" id="KW-1185">Reference proteome</keyword>
<dbReference type="AlphaFoldDB" id="A0A9X3S4G8"/>
<dbReference type="PANTHER" id="PTHR30419">
    <property type="entry name" value="HTH-TYPE TRANSCRIPTIONAL REGULATOR YBHD"/>
    <property type="match status" value="1"/>
</dbReference>
<dbReference type="InterPro" id="IPR005119">
    <property type="entry name" value="LysR_subst-bd"/>
</dbReference>
<dbReference type="SUPFAM" id="SSF53850">
    <property type="entry name" value="Periplasmic binding protein-like II"/>
    <property type="match status" value="1"/>
</dbReference>
<dbReference type="PROSITE" id="PS50931">
    <property type="entry name" value="HTH_LYSR"/>
    <property type="match status" value="1"/>
</dbReference>
<evidence type="ECO:0000259" key="5">
    <source>
        <dbReference type="PROSITE" id="PS50931"/>
    </source>
</evidence>
<dbReference type="Gene3D" id="3.40.190.290">
    <property type="match status" value="1"/>
</dbReference>